<comment type="caution">
    <text evidence="1">The sequence shown here is derived from an EMBL/GenBank/DDBJ whole genome shotgun (WGS) entry which is preliminary data.</text>
</comment>
<dbReference type="AlphaFoldDB" id="A0A5J4WYK1"/>
<evidence type="ECO:0000313" key="1">
    <source>
        <dbReference type="EMBL" id="KAA6400198.1"/>
    </source>
</evidence>
<gene>
    <name evidence="1" type="ORF">EZS28_004276</name>
</gene>
<protein>
    <submittedName>
        <fullName evidence="1">Uncharacterized protein</fullName>
    </submittedName>
</protein>
<reference evidence="1 2" key="1">
    <citation type="submission" date="2019-03" db="EMBL/GenBank/DDBJ databases">
        <title>Single cell metagenomics reveals metabolic interactions within the superorganism composed of flagellate Streblomastix strix and complex community of Bacteroidetes bacteria on its surface.</title>
        <authorList>
            <person name="Treitli S.C."/>
            <person name="Kolisko M."/>
            <person name="Husnik F."/>
            <person name="Keeling P."/>
            <person name="Hampl V."/>
        </authorList>
    </citation>
    <scope>NUCLEOTIDE SEQUENCE [LARGE SCALE GENOMIC DNA]</scope>
    <source>
        <strain evidence="1">ST1C</strain>
    </source>
</reference>
<proteinExistence type="predicted"/>
<sequence>MGETKRIRKVKIMGIQESYFSPSISLDTFIKKRIVTPQRPSSQTIDPQNSLHSSITPASTKTIKTVAVSYSGISSFTDQSNESFEDKFVVQPNQEFADAINFQQITSRQDLLDIDEQCEVDTNAEEESIKRRYIEDAVYYGIEEQYYELKDYLSKENYSFIFGYPPDPLIPLELANSISLLSLLILFY</sequence>
<dbReference type="EMBL" id="SNRW01000603">
    <property type="protein sequence ID" value="KAA6400198.1"/>
    <property type="molecule type" value="Genomic_DNA"/>
</dbReference>
<accession>A0A5J4WYK1</accession>
<evidence type="ECO:0000313" key="2">
    <source>
        <dbReference type="Proteomes" id="UP000324800"/>
    </source>
</evidence>
<name>A0A5J4WYK1_9EUKA</name>
<organism evidence="1 2">
    <name type="scientific">Streblomastix strix</name>
    <dbReference type="NCBI Taxonomy" id="222440"/>
    <lineage>
        <taxon>Eukaryota</taxon>
        <taxon>Metamonada</taxon>
        <taxon>Preaxostyla</taxon>
        <taxon>Oxymonadida</taxon>
        <taxon>Streblomastigidae</taxon>
        <taxon>Streblomastix</taxon>
    </lineage>
</organism>
<dbReference type="Proteomes" id="UP000324800">
    <property type="component" value="Unassembled WGS sequence"/>
</dbReference>